<accession>A0A917RTB4</accession>
<feature type="transmembrane region" description="Helical" evidence="2">
    <location>
        <begin position="119"/>
        <end position="137"/>
    </location>
</feature>
<sequence length="165" mass="17062">MIKFLAHLSGTLLVLLVALIQPWAAPAAIVLVVVGWWWRWAAIGAVLLVIGVLALFDTGLVSAAAAGLVATAYLLNIATVTAPRGVVPTTLPSVVGAVLWTAAAGAAALLPVELVWAPVVAPVLVILLSSILTYSITTARRRPPVTSPPQAVVEAEEKPATRAEQ</sequence>
<evidence type="ECO:0000256" key="1">
    <source>
        <dbReference type="SAM" id="MobiDB-lite"/>
    </source>
</evidence>
<keyword evidence="2" id="KW-0812">Transmembrane</keyword>
<feature type="transmembrane region" description="Helical" evidence="2">
    <location>
        <begin position="37"/>
        <end position="56"/>
    </location>
</feature>
<dbReference type="AlphaFoldDB" id="A0A917RTB4"/>
<evidence type="ECO:0000256" key="2">
    <source>
        <dbReference type="SAM" id="Phobius"/>
    </source>
</evidence>
<protein>
    <submittedName>
        <fullName evidence="3">Uncharacterized protein</fullName>
    </submittedName>
</protein>
<reference evidence="3" key="1">
    <citation type="journal article" date="2014" name="Int. J. Syst. Evol. Microbiol.">
        <title>Complete genome sequence of Corynebacterium casei LMG S-19264T (=DSM 44701T), isolated from a smear-ripened cheese.</title>
        <authorList>
            <consortium name="US DOE Joint Genome Institute (JGI-PGF)"/>
            <person name="Walter F."/>
            <person name="Albersmeier A."/>
            <person name="Kalinowski J."/>
            <person name="Ruckert C."/>
        </authorList>
    </citation>
    <scope>NUCLEOTIDE SEQUENCE</scope>
    <source>
        <strain evidence="3">CGMCC 4.3508</strain>
    </source>
</reference>
<feature type="region of interest" description="Disordered" evidence="1">
    <location>
        <begin position="141"/>
        <end position="165"/>
    </location>
</feature>
<dbReference type="RefSeq" id="WP_063916285.1">
    <property type="nucleotide sequence ID" value="NZ_BMMH01000008.1"/>
</dbReference>
<keyword evidence="2" id="KW-1133">Transmembrane helix</keyword>
<evidence type="ECO:0000313" key="4">
    <source>
        <dbReference type="Proteomes" id="UP000638263"/>
    </source>
</evidence>
<feature type="transmembrane region" description="Helical" evidence="2">
    <location>
        <begin position="63"/>
        <end position="82"/>
    </location>
</feature>
<dbReference type="EMBL" id="BMMH01000008">
    <property type="protein sequence ID" value="GGL22782.1"/>
    <property type="molecule type" value="Genomic_DNA"/>
</dbReference>
<comment type="caution">
    <text evidence="3">The sequence shown here is derived from an EMBL/GenBank/DDBJ whole genome shotgun (WGS) entry which is preliminary data.</text>
</comment>
<evidence type="ECO:0000313" key="3">
    <source>
        <dbReference type="EMBL" id="GGL22782.1"/>
    </source>
</evidence>
<feature type="compositionally biased region" description="Basic and acidic residues" evidence="1">
    <location>
        <begin position="155"/>
        <end position="165"/>
    </location>
</feature>
<name>A0A917RTB4_9NOCA</name>
<proteinExistence type="predicted"/>
<organism evidence="3 4">
    <name type="scientific">Nocardia jinanensis</name>
    <dbReference type="NCBI Taxonomy" id="382504"/>
    <lineage>
        <taxon>Bacteria</taxon>
        <taxon>Bacillati</taxon>
        <taxon>Actinomycetota</taxon>
        <taxon>Actinomycetes</taxon>
        <taxon>Mycobacteriales</taxon>
        <taxon>Nocardiaceae</taxon>
        <taxon>Nocardia</taxon>
    </lineage>
</organism>
<keyword evidence="2" id="KW-0472">Membrane</keyword>
<dbReference type="Proteomes" id="UP000638263">
    <property type="component" value="Unassembled WGS sequence"/>
</dbReference>
<feature type="transmembrane region" description="Helical" evidence="2">
    <location>
        <begin position="94"/>
        <end position="112"/>
    </location>
</feature>
<keyword evidence="4" id="KW-1185">Reference proteome</keyword>
<gene>
    <name evidence="3" type="ORF">GCM10011588_42170</name>
</gene>
<reference evidence="3" key="2">
    <citation type="submission" date="2020-09" db="EMBL/GenBank/DDBJ databases">
        <authorList>
            <person name="Sun Q."/>
            <person name="Zhou Y."/>
        </authorList>
    </citation>
    <scope>NUCLEOTIDE SEQUENCE</scope>
    <source>
        <strain evidence="3">CGMCC 4.3508</strain>
    </source>
</reference>